<organism evidence="1 2">
    <name type="scientific">Hyalomma asiaticum</name>
    <name type="common">Tick</name>
    <dbReference type="NCBI Taxonomy" id="266040"/>
    <lineage>
        <taxon>Eukaryota</taxon>
        <taxon>Metazoa</taxon>
        <taxon>Ecdysozoa</taxon>
        <taxon>Arthropoda</taxon>
        <taxon>Chelicerata</taxon>
        <taxon>Arachnida</taxon>
        <taxon>Acari</taxon>
        <taxon>Parasitiformes</taxon>
        <taxon>Ixodida</taxon>
        <taxon>Ixodoidea</taxon>
        <taxon>Ixodidae</taxon>
        <taxon>Hyalomminae</taxon>
        <taxon>Hyalomma</taxon>
    </lineage>
</organism>
<dbReference type="Proteomes" id="UP000821845">
    <property type="component" value="Chromosome 7"/>
</dbReference>
<comment type="caution">
    <text evidence="1">The sequence shown here is derived from an EMBL/GenBank/DDBJ whole genome shotgun (WGS) entry which is preliminary data.</text>
</comment>
<dbReference type="EMBL" id="CM023487">
    <property type="protein sequence ID" value="KAH6926688.1"/>
    <property type="molecule type" value="Genomic_DNA"/>
</dbReference>
<proteinExistence type="predicted"/>
<gene>
    <name evidence="1" type="ORF">HPB50_021203</name>
</gene>
<accession>A0ACB7RZ53</accession>
<reference evidence="1" key="1">
    <citation type="submission" date="2020-05" db="EMBL/GenBank/DDBJ databases">
        <title>Large-scale comparative analyses of tick genomes elucidate their genetic diversity and vector capacities.</title>
        <authorList>
            <person name="Jia N."/>
            <person name="Wang J."/>
            <person name="Shi W."/>
            <person name="Du L."/>
            <person name="Sun Y."/>
            <person name="Zhan W."/>
            <person name="Jiang J."/>
            <person name="Wang Q."/>
            <person name="Zhang B."/>
            <person name="Ji P."/>
            <person name="Sakyi L.B."/>
            <person name="Cui X."/>
            <person name="Yuan T."/>
            <person name="Jiang B."/>
            <person name="Yang W."/>
            <person name="Lam T.T.-Y."/>
            <person name="Chang Q."/>
            <person name="Ding S."/>
            <person name="Wang X."/>
            <person name="Zhu J."/>
            <person name="Ruan X."/>
            <person name="Zhao L."/>
            <person name="Wei J."/>
            <person name="Que T."/>
            <person name="Du C."/>
            <person name="Cheng J."/>
            <person name="Dai P."/>
            <person name="Han X."/>
            <person name="Huang E."/>
            <person name="Gao Y."/>
            <person name="Liu J."/>
            <person name="Shao H."/>
            <person name="Ye R."/>
            <person name="Li L."/>
            <person name="Wei W."/>
            <person name="Wang X."/>
            <person name="Wang C."/>
            <person name="Yang T."/>
            <person name="Huo Q."/>
            <person name="Li W."/>
            <person name="Guo W."/>
            <person name="Chen H."/>
            <person name="Zhou L."/>
            <person name="Ni X."/>
            <person name="Tian J."/>
            <person name="Zhou Y."/>
            <person name="Sheng Y."/>
            <person name="Liu T."/>
            <person name="Pan Y."/>
            <person name="Xia L."/>
            <person name="Li J."/>
            <person name="Zhao F."/>
            <person name="Cao W."/>
        </authorList>
    </citation>
    <scope>NUCLEOTIDE SEQUENCE</scope>
    <source>
        <strain evidence="1">Hyas-2018</strain>
    </source>
</reference>
<keyword evidence="2" id="KW-1185">Reference proteome</keyword>
<evidence type="ECO:0000313" key="2">
    <source>
        <dbReference type="Proteomes" id="UP000821845"/>
    </source>
</evidence>
<sequence length="240" mass="26920">MSDGSEQCVGDFLSGHRNDSMVLKKYQVEDAAAVELPKHITTGSDGHIEETLQRAADVVVRHALEAGLKCSESKSEIRLIRPPDRRRIKHPPLPTIRVCVNGTPIPQVSHMRILGRYVQSSSHNSVAIERLTFAVTQTTRLIARVSARKQGMKEKELLQLIQAFVISRLTYALPYLRLLSAEKERINRLIRKVYKTALGLTHSTSTSHLLSLGFHNTLDELIEAHRSAQIQLLSLINKPI</sequence>
<name>A0ACB7RZ53_HYAAI</name>
<evidence type="ECO:0000313" key="1">
    <source>
        <dbReference type="EMBL" id="KAH6926688.1"/>
    </source>
</evidence>
<protein>
    <submittedName>
        <fullName evidence="1">Uncharacterized protein</fullName>
    </submittedName>
</protein>